<keyword evidence="10" id="KW-1185">Reference proteome</keyword>
<gene>
    <name evidence="9" type="ORF">EWE74_13595</name>
</gene>
<proteinExistence type="inferred from homology"/>
<evidence type="ECO:0000313" key="9">
    <source>
        <dbReference type="EMBL" id="RZF60500.1"/>
    </source>
</evidence>
<dbReference type="EMBL" id="SGIT01000002">
    <property type="protein sequence ID" value="RZF60500.1"/>
    <property type="molecule type" value="Genomic_DNA"/>
</dbReference>
<dbReference type="InterPro" id="IPR039426">
    <property type="entry name" value="TonB-dep_rcpt-like"/>
</dbReference>
<evidence type="ECO:0000256" key="6">
    <source>
        <dbReference type="ARBA" id="ARBA00023237"/>
    </source>
</evidence>
<comment type="subcellular location">
    <subcellularLocation>
        <location evidence="1 7">Cell outer membrane</location>
        <topology evidence="1 7">Multi-pass membrane protein</topology>
    </subcellularLocation>
</comment>
<organism evidence="9 10">
    <name type="scientific">Sphingobacterium corticibacterium</name>
    <dbReference type="NCBI Taxonomy" id="2484746"/>
    <lineage>
        <taxon>Bacteria</taxon>
        <taxon>Pseudomonadati</taxon>
        <taxon>Bacteroidota</taxon>
        <taxon>Sphingobacteriia</taxon>
        <taxon>Sphingobacteriales</taxon>
        <taxon>Sphingobacteriaceae</taxon>
        <taxon>Sphingobacterium</taxon>
    </lineage>
</organism>
<comment type="caution">
    <text evidence="9">The sequence shown here is derived from an EMBL/GenBank/DDBJ whole genome shotgun (WGS) entry which is preliminary data.</text>
</comment>
<dbReference type="Gene3D" id="2.40.170.20">
    <property type="entry name" value="TonB-dependent receptor, beta-barrel domain"/>
    <property type="match status" value="1"/>
</dbReference>
<sequence length="1059" mass="118992">MLFAAISFAQTVVTGVVSDNAKPLVGVTVTVQGTSKAASTDSNGKFRISVADPKTAVLLFRFMGMHEQEVQVDGRLSGIEVQLVNLENQMEDVVVIGYGTQKRGNLTGTVASVSGEVLAKVPTTSVAEAMVGRLPGVQITAVDGAPDADITIRVRGGGSITQDNSPLILVDGFEVANLNDVPPSDIESVNVLKDASSTAIYGARGANGVILVTTKRPKAGRAVLTANSFWQMKTLSRKLDVMDPYEFVMMQYEYDRQRSSNPGGFFNKYGQAYEMYNYQRIRGVDWQKEIFGENPIARFTDINLSGGSEKTRYKFSLANQDQPGILVGNGLAQTNINLTLDTKLSDRLTLEYRTRFTNQQLDGAGTEGVNLLDALRTAPTEGLDDFMALPEDNTYFDPDDFIEVVRMNPQQKAANNYRKRVTRTFNTAAGLTWNIWDKLSFKTEISGEYKYLEDQRFWGVDENVARNNNNLPVIQWSMNKNPRWQWTNRLNYDFNWKDIHDFQFMIGQEVRHNANSGKSYSSRYFPENITGQKAFDNIALGTVFESSSSAGSPVRISSFFGRAYYGYDDRYLVTLAMRADGSTKFAPGNQWGLFPAVSAAWRVMNEEFMQEVDYLSNLKVRIGYGISGNDRIGSDLFAKYYRVNRNRPVGWGEEMDHYYYNFFDTNNLYNPTVRWETTISRNAGLDFGFFNEKINGTVDVYWNTVKDLLVPSDIPAHSGYTKIMTNVGQTSNRGIDIALNAYVVDKRDFSLNVNFNVGYNRTRIDNLATGENEWILSSNWAGSQLLNTDDYRAYVGGTKGLIFGFVNDGMYTIDDFSSFNTTTRAWVLKDGVANSRNLSGDPRPGNAKFKKLTPVDPNDPNTYVIGDNDRTVIGETTPDFSGGFGLDARYKNFDFTVFFNYMVGFDVFNANKVMMTSWYNNNRNNLSMDVGMDKRWRNFDDMGNEIRYNPDALAKFNENATMWNPTSIGRPIAMSYAVEDGSFLRLNMASLGYTLPQSLTRRVGMNRVRMYATGYNLLTITGYSGYDPEVNIETGLTPNIDYNSYPRSRTYTCGIQFTF</sequence>
<dbReference type="InterPro" id="IPR023996">
    <property type="entry name" value="TonB-dep_OMP_SusC/RagA"/>
</dbReference>
<dbReference type="SUPFAM" id="SSF49464">
    <property type="entry name" value="Carboxypeptidase regulatory domain-like"/>
    <property type="match status" value="1"/>
</dbReference>
<dbReference type="OrthoDB" id="9768177at2"/>
<dbReference type="Gene3D" id="2.170.130.10">
    <property type="entry name" value="TonB-dependent receptor, plug domain"/>
    <property type="match status" value="1"/>
</dbReference>
<dbReference type="GO" id="GO:0009279">
    <property type="term" value="C:cell outer membrane"/>
    <property type="evidence" value="ECO:0007669"/>
    <property type="project" value="UniProtKB-SubCell"/>
</dbReference>
<accession>A0A4Q6XK78</accession>
<name>A0A4Q6XK78_9SPHI</name>
<keyword evidence="4 7" id="KW-0812">Transmembrane</keyword>
<dbReference type="NCBIfam" id="TIGR04057">
    <property type="entry name" value="SusC_RagA_signa"/>
    <property type="match status" value="1"/>
</dbReference>
<dbReference type="InterPro" id="IPR023997">
    <property type="entry name" value="TonB-dep_OMP_SusC/RagA_CS"/>
</dbReference>
<evidence type="ECO:0000256" key="4">
    <source>
        <dbReference type="ARBA" id="ARBA00022692"/>
    </source>
</evidence>
<keyword evidence="3 7" id="KW-1134">Transmembrane beta strand</keyword>
<evidence type="ECO:0000256" key="5">
    <source>
        <dbReference type="ARBA" id="ARBA00023136"/>
    </source>
</evidence>
<dbReference type="Gene3D" id="2.60.40.1120">
    <property type="entry name" value="Carboxypeptidase-like, regulatory domain"/>
    <property type="match status" value="1"/>
</dbReference>
<keyword evidence="5 7" id="KW-0472">Membrane</keyword>
<dbReference type="Pfam" id="PF13715">
    <property type="entry name" value="CarbopepD_reg_2"/>
    <property type="match status" value="1"/>
</dbReference>
<evidence type="ECO:0000256" key="3">
    <source>
        <dbReference type="ARBA" id="ARBA00022452"/>
    </source>
</evidence>
<evidence type="ECO:0000256" key="7">
    <source>
        <dbReference type="PROSITE-ProRule" id="PRU01360"/>
    </source>
</evidence>
<protein>
    <submittedName>
        <fullName evidence="9">TonB-dependent receptor</fullName>
    </submittedName>
</protein>
<feature type="domain" description="TonB-dependent receptor plug" evidence="8">
    <location>
        <begin position="105"/>
        <end position="209"/>
    </location>
</feature>
<keyword evidence="6 7" id="KW-0998">Cell outer membrane</keyword>
<evidence type="ECO:0000256" key="2">
    <source>
        <dbReference type="ARBA" id="ARBA00022448"/>
    </source>
</evidence>
<dbReference type="InterPro" id="IPR008969">
    <property type="entry name" value="CarboxyPept-like_regulatory"/>
</dbReference>
<dbReference type="InterPro" id="IPR037066">
    <property type="entry name" value="Plug_dom_sf"/>
</dbReference>
<dbReference type="Pfam" id="PF07715">
    <property type="entry name" value="Plug"/>
    <property type="match status" value="1"/>
</dbReference>
<dbReference type="NCBIfam" id="TIGR04056">
    <property type="entry name" value="OMP_RagA_SusC"/>
    <property type="match status" value="1"/>
</dbReference>
<reference evidence="9 10" key="1">
    <citation type="submission" date="2019-02" db="EMBL/GenBank/DDBJ databases">
        <authorList>
            <person name="Li Y."/>
        </authorList>
    </citation>
    <scope>NUCLEOTIDE SEQUENCE [LARGE SCALE GENOMIC DNA]</scope>
    <source>
        <strain evidence="9 10">30C10-4-7</strain>
    </source>
</reference>
<dbReference type="InterPro" id="IPR036942">
    <property type="entry name" value="Beta-barrel_TonB_sf"/>
</dbReference>
<comment type="similarity">
    <text evidence="7">Belongs to the TonB-dependent receptor family.</text>
</comment>
<dbReference type="InterPro" id="IPR012910">
    <property type="entry name" value="Plug_dom"/>
</dbReference>
<keyword evidence="9" id="KW-0675">Receptor</keyword>
<dbReference type="SUPFAM" id="SSF56935">
    <property type="entry name" value="Porins"/>
    <property type="match status" value="1"/>
</dbReference>
<dbReference type="FunFam" id="2.170.130.10:FF:000008">
    <property type="entry name" value="SusC/RagA family TonB-linked outer membrane protein"/>
    <property type="match status" value="1"/>
</dbReference>
<keyword evidence="2 7" id="KW-0813">Transport</keyword>
<evidence type="ECO:0000259" key="8">
    <source>
        <dbReference type="Pfam" id="PF07715"/>
    </source>
</evidence>
<evidence type="ECO:0000313" key="10">
    <source>
        <dbReference type="Proteomes" id="UP000292855"/>
    </source>
</evidence>
<dbReference type="PROSITE" id="PS52016">
    <property type="entry name" value="TONB_DEPENDENT_REC_3"/>
    <property type="match status" value="1"/>
</dbReference>
<evidence type="ECO:0000256" key="1">
    <source>
        <dbReference type="ARBA" id="ARBA00004571"/>
    </source>
</evidence>
<dbReference type="AlphaFoldDB" id="A0A4Q6XK78"/>
<dbReference type="Proteomes" id="UP000292855">
    <property type="component" value="Unassembled WGS sequence"/>
</dbReference>